<dbReference type="InterPro" id="IPR002110">
    <property type="entry name" value="Ankyrin_rpt"/>
</dbReference>
<feature type="repeat" description="ANK" evidence="1">
    <location>
        <begin position="39"/>
        <end position="60"/>
    </location>
</feature>
<protein>
    <recommendedName>
        <fullName evidence="4">ANK_REP_REGION domain-containing protein</fullName>
    </recommendedName>
</protein>
<evidence type="ECO:0000313" key="2">
    <source>
        <dbReference type="EMBL" id="CAJ0604469.1"/>
    </source>
</evidence>
<sequence length="178" mass="19895">MDSLQRQSKKVVDQMIDDDAITADNDDLFNPIPPTQVSAGKTALHLAAEAGEVPGVRQLLFPPPTPSCTPNQNNANALHHYVLQVRRPSAQLGEGTRTRIEFGGKSFVFQGPSVFFHRELPEVLPKMPVSRWTNKYEFHFEKAPMIDRQSKKVVDQMIDDDAITADNDDLFNPVSEVP</sequence>
<name>A0AA36H6C8_CYLNA</name>
<dbReference type="Proteomes" id="UP001176961">
    <property type="component" value="Unassembled WGS sequence"/>
</dbReference>
<evidence type="ECO:0008006" key="4">
    <source>
        <dbReference type="Google" id="ProtNLM"/>
    </source>
</evidence>
<dbReference type="PROSITE" id="PS50088">
    <property type="entry name" value="ANK_REPEAT"/>
    <property type="match status" value="1"/>
</dbReference>
<gene>
    <name evidence="2" type="ORF">CYNAS_LOCUS16452</name>
</gene>
<keyword evidence="3" id="KW-1185">Reference proteome</keyword>
<dbReference type="AlphaFoldDB" id="A0AA36H6C8"/>
<dbReference type="EMBL" id="CATQJL010000305">
    <property type="protein sequence ID" value="CAJ0604469.1"/>
    <property type="molecule type" value="Genomic_DNA"/>
</dbReference>
<dbReference type="PROSITE" id="PS50297">
    <property type="entry name" value="ANK_REP_REGION"/>
    <property type="match status" value="1"/>
</dbReference>
<evidence type="ECO:0000256" key="1">
    <source>
        <dbReference type="PROSITE-ProRule" id="PRU00023"/>
    </source>
</evidence>
<proteinExistence type="predicted"/>
<keyword evidence="1" id="KW-0040">ANK repeat</keyword>
<reference evidence="2" key="1">
    <citation type="submission" date="2023-07" db="EMBL/GenBank/DDBJ databases">
        <authorList>
            <consortium name="CYATHOMIX"/>
        </authorList>
    </citation>
    <scope>NUCLEOTIDE SEQUENCE</scope>
    <source>
        <strain evidence="2">N/A</strain>
    </source>
</reference>
<organism evidence="2 3">
    <name type="scientific">Cylicocyclus nassatus</name>
    <name type="common">Nematode worm</name>
    <dbReference type="NCBI Taxonomy" id="53992"/>
    <lineage>
        <taxon>Eukaryota</taxon>
        <taxon>Metazoa</taxon>
        <taxon>Ecdysozoa</taxon>
        <taxon>Nematoda</taxon>
        <taxon>Chromadorea</taxon>
        <taxon>Rhabditida</taxon>
        <taxon>Rhabditina</taxon>
        <taxon>Rhabditomorpha</taxon>
        <taxon>Strongyloidea</taxon>
        <taxon>Strongylidae</taxon>
        <taxon>Cylicocyclus</taxon>
    </lineage>
</organism>
<evidence type="ECO:0000313" key="3">
    <source>
        <dbReference type="Proteomes" id="UP001176961"/>
    </source>
</evidence>
<accession>A0AA36H6C8</accession>
<comment type="caution">
    <text evidence="2">The sequence shown here is derived from an EMBL/GenBank/DDBJ whole genome shotgun (WGS) entry which is preliminary data.</text>
</comment>